<evidence type="ECO:0000256" key="1">
    <source>
        <dbReference type="ARBA" id="ARBA00005446"/>
    </source>
</evidence>
<dbReference type="SUPFAM" id="SSF52540">
    <property type="entry name" value="P-loop containing nucleoside triphosphate hydrolases"/>
    <property type="match status" value="1"/>
</dbReference>
<feature type="domain" description="Helicase ATP-binding" evidence="2">
    <location>
        <begin position="1"/>
        <end position="125"/>
    </location>
</feature>
<name>A0A068RJX8_9FUNG</name>
<dbReference type="GO" id="GO:0000724">
    <property type="term" value="P:double-strand break repair via homologous recombination"/>
    <property type="evidence" value="ECO:0007669"/>
    <property type="project" value="TreeGrafter"/>
</dbReference>
<evidence type="ECO:0000259" key="2">
    <source>
        <dbReference type="PROSITE" id="PS51192"/>
    </source>
</evidence>
<dbReference type="InterPro" id="IPR011545">
    <property type="entry name" value="DEAD/DEAH_box_helicase_dom"/>
</dbReference>
<dbReference type="VEuPathDB" id="FungiDB:LCOR_01029.1"/>
<gene>
    <name evidence="3" type="ORF">LCOR_01029.1</name>
</gene>
<proteinExistence type="inferred from homology"/>
<dbReference type="InterPro" id="IPR027417">
    <property type="entry name" value="P-loop_NTPase"/>
</dbReference>
<dbReference type="Gene3D" id="3.40.50.300">
    <property type="entry name" value="P-loop containing nucleotide triphosphate hydrolases"/>
    <property type="match status" value="2"/>
</dbReference>
<dbReference type="AlphaFoldDB" id="A0A068RJX8"/>
<protein>
    <recommendedName>
        <fullName evidence="2">Helicase ATP-binding domain-containing protein</fullName>
    </recommendedName>
</protein>
<dbReference type="STRING" id="1263082.A0A068RJX8"/>
<dbReference type="GO" id="GO:0005694">
    <property type="term" value="C:chromosome"/>
    <property type="evidence" value="ECO:0007669"/>
    <property type="project" value="TreeGrafter"/>
</dbReference>
<dbReference type="PANTHER" id="PTHR13710">
    <property type="entry name" value="DNA HELICASE RECQ FAMILY MEMBER"/>
    <property type="match status" value="1"/>
</dbReference>
<dbReference type="PROSITE" id="PS51192">
    <property type="entry name" value="HELICASE_ATP_BIND_1"/>
    <property type="match status" value="1"/>
</dbReference>
<dbReference type="GO" id="GO:0005524">
    <property type="term" value="F:ATP binding"/>
    <property type="evidence" value="ECO:0007669"/>
    <property type="project" value="InterPro"/>
</dbReference>
<dbReference type="Pfam" id="PF00270">
    <property type="entry name" value="DEAD"/>
    <property type="match status" value="1"/>
</dbReference>
<dbReference type="InterPro" id="IPR014001">
    <property type="entry name" value="Helicase_ATP-bd"/>
</dbReference>
<keyword evidence="4" id="KW-1185">Reference proteome</keyword>
<evidence type="ECO:0000313" key="4">
    <source>
        <dbReference type="Proteomes" id="UP000027586"/>
    </source>
</evidence>
<dbReference type="OrthoDB" id="3925403at2759"/>
<dbReference type="GO" id="GO:0005737">
    <property type="term" value="C:cytoplasm"/>
    <property type="evidence" value="ECO:0007669"/>
    <property type="project" value="TreeGrafter"/>
</dbReference>
<organism evidence="3 4">
    <name type="scientific">Lichtheimia corymbifera JMRC:FSU:9682</name>
    <dbReference type="NCBI Taxonomy" id="1263082"/>
    <lineage>
        <taxon>Eukaryota</taxon>
        <taxon>Fungi</taxon>
        <taxon>Fungi incertae sedis</taxon>
        <taxon>Mucoromycota</taxon>
        <taxon>Mucoromycotina</taxon>
        <taxon>Mucoromycetes</taxon>
        <taxon>Mucorales</taxon>
        <taxon>Lichtheimiaceae</taxon>
        <taxon>Lichtheimia</taxon>
    </lineage>
</organism>
<dbReference type="Proteomes" id="UP000027586">
    <property type="component" value="Unassembled WGS sequence"/>
</dbReference>
<comment type="similarity">
    <text evidence="1">Belongs to the helicase family. RecQ subfamily.</text>
</comment>
<dbReference type="GO" id="GO:0009378">
    <property type="term" value="F:four-way junction helicase activity"/>
    <property type="evidence" value="ECO:0007669"/>
    <property type="project" value="TreeGrafter"/>
</dbReference>
<sequence>MVIVPLVSLLHDLKERARALGIHVYIWDKDGVTIGLEQYDLILVQMENCGHFRFSESLRNLAPHMGRIIYDEAHMLVADRGYRASAVNAAISVRVHNVPIICLSATLPRSISETLENILQIKHFIDIRPEHTVRPNIRYAKANIGSSIERDTASIQRIRREWASGARVIIYCGSYDDCRSMARQLNGDDIRTWIYIGDMTSNQKKDALQNLSSSHGLALGTEIAWLYLEITNRLEKAELSSTNLGSAFDDVHLSYKYQDRLIHPLSLHEHGSILPDHSRELNLPALYDTNFPTSTRQRVEEAVNKQQVQHDLHITKGLTTSLHVIITR</sequence>
<reference evidence="3" key="1">
    <citation type="submission" date="2013-08" db="EMBL/GenBank/DDBJ databases">
        <title>Gene expansion shapes genome architecture in the human pathogen Lichtheimia corymbifera: an evolutionary genomics analysis in the ancient terrestrial Mucorales (Mucoromycotina).</title>
        <authorList>
            <person name="Schwartze V.U."/>
            <person name="Winter S."/>
            <person name="Shelest E."/>
            <person name="Marcet-Houben M."/>
            <person name="Horn F."/>
            <person name="Wehner S."/>
            <person name="Hoffmann K."/>
            <person name="Riege K."/>
            <person name="Sammeth M."/>
            <person name="Nowrousian M."/>
            <person name="Valiante V."/>
            <person name="Linde J."/>
            <person name="Jacobsen I.D."/>
            <person name="Marz M."/>
            <person name="Brakhage A.A."/>
            <person name="Gabaldon T."/>
            <person name="Bocker S."/>
            <person name="Voigt K."/>
        </authorList>
    </citation>
    <scope>NUCLEOTIDE SEQUENCE [LARGE SCALE GENOMIC DNA]</scope>
    <source>
        <strain evidence="3">FSU 9682</strain>
    </source>
</reference>
<comment type="caution">
    <text evidence="3">The sequence shown here is derived from an EMBL/GenBank/DDBJ whole genome shotgun (WGS) entry which is preliminary data.</text>
</comment>
<evidence type="ECO:0000313" key="3">
    <source>
        <dbReference type="EMBL" id="CDH49281.1"/>
    </source>
</evidence>
<dbReference type="GO" id="GO:0043138">
    <property type="term" value="F:3'-5' DNA helicase activity"/>
    <property type="evidence" value="ECO:0007669"/>
    <property type="project" value="TreeGrafter"/>
</dbReference>
<dbReference type="PANTHER" id="PTHR13710:SF154">
    <property type="entry name" value="RECQ HELICASE, PUTATIVE (AFU_ORTHOLOGUE AFUA_6G14720)-RELATED"/>
    <property type="match status" value="1"/>
</dbReference>
<dbReference type="GO" id="GO:0003676">
    <property type="term" value="F:nucleic acid binding"/>
    <property type="evidence" value="ECO:0007669"/>
    <property type="project" value="InterPro"/>
</dbReference>
<accession>A0A068RJX8</accession>
<dbReference type="EMBL" id="CBTN010000003">
    <property type="protein sequence ID" value="CDH49281.1"/>
    <property type="molecule type" value="Genomic_DNA"/>
</dbReference>